<dbReference type="RefSeq" id="WP_310575436.1">
    <property type="nucleotide sequence ID" value="NZ_JAVKPK010000019.1"/>
</dbReference>
<protein>
    <submittedName>
        <fullName evidence="1">Uncharacterized protein</fullName>
    </submittedName>
</protein>
<gene>
    <name evidence="1" type="ORF">RG963_06350</name>
</gene>
<reference evidence="2" key="1">
    <citation type="submission" date="2023-07" db="EMBL/GenBank/DDBJ databases">
        <title>Whole-genome sequencing of a new Methanosarcina sp. Z-7115.</title>
        <authorList>
            <person name="Zhilina T.N."/>
            <person name="Merkel A.Y."/>
        </authorList>
    </citation>
    <scope>NUCLEOTIDE SEQUENCE [LARGE SCALE GENOMIC DNA]</scope>
    <source>
        <strain evidence="2">Z-7115</strain>
    </source>
</reference>
<sequence length="41" mass="4835">MEAIDIKNDEILLEIPFNKLEEAVHALEKLYKGQLPKKRQK</sequence>
<proteinExistence type="predicted"/>
<evidence type="ECO:0000313" key="1">
    <source>
        <dbReference type="EMBL" id="MDR7665410.1"/>
    </source>
</evidence>
<name>A0ABU2D094_9EURY</name>
<dbReference type="EMBL" id="JAVKPK010000019">
    <property type="protein sequence ID" value="MDR7665410.1"/>
    <property type="molecule type" value="Genomic_DNA"/>
</dbReference>
<dbReference type="Proteomes" id="UP001246244">
    <property type="component" value="Unassembled WGS sequence"/>
</dbReference>
<evidence type="ECO:0000313" key="2">
    <source>
        <dbReference type="Proteomes" id="UP001246244"/>
    </source>
</evidence>
<organism evidence="1 2">
    <name type="scientific">Methanosarcina baikalica</name>
    <dbReference type="NCBI Taxonomy" id="3073890"/>
    <lineage>
        <taxon>Archaea</taxon>
        <taxon>Methanobacteriati</taxon>
        <taxon>Methanobacteriota</taxon>
        <taxon>Stenosarchaea group</taxon>
        <taxon>Methanomicrobia</taxon>
        <taxon>Methanosarcinales</taxon>
        <taxon>Methanosarcinaceae</taxon>
        <taxon>Methanosarcina</taxon>
    </lineage>
</organism>
<accession>A0ABU2D094</accession>
<keyword evidence="2" id="KW-1185">Reference proteome</keyword>
<comment type="caution">
    <text evidence="1">The sequence shown here is derived from an EMBL/GenBank/DDBJ whole genome shotgun (WGS) entry which is preliminary data.</text>
</comment>